<dbReference type="AlphaFoldDB" id="A0A2S9WS28"/>
<organism evidence="2 3">
    <name type="scientific">Nonlabens agnitus</name>
    <dbReference type="NCBI Taxonomy" id="870484"/>
    <lineage>
        <taxon>Bacteria</taxon>
        <taxon>Pseudomonadati</taxon>
        <taxon>Bacteroidota</taxon>
        <taxon>Flavobacteriia</taxon>
        <taxon>Flavobacteriales</taxon>
        <taxon>Flavobacteriaceae</taxon>
        <taxon>Nonlabens</taxon>
    </lineage>
</organism>
<keyword evidence="3" id="KW-1185">Reference proteome</keyword>
<comment type="caution">
    <text evidence="2">The sequence shown here is derived from an EMBL/GenBank/DDBJ whole genome shotgun (WGS) entry which is preliminary data.</text>
</comment>
<evidence type="ECO:0000259" key="1">
    <source>
        <dbReference type="Pfam" id="PF01656"/>
    </source>
</evidence>
<dbReference type="Pfam" id="PF01656">
    <property type="entry name" value="CbiA"/>
    <property type="match status" value="1"/>
</dbReference>
<protein>
    <submittedName>
        <fullName evidence="2">Conjugal transfer protein TraA</fullName>
    </submittedName>
</protein>
<dbReference type="EMBL" id="MQUC01000003">
    <property type="protein sequence ID" value="PRP66275.1"/>
    <property type="molecule type" value="Genomic_DNA"/>
</dbReference>
<proteinExistence type="predicted"/>
<dbReference type="InterPro" id="IPR027417">
    <property type="entry name" value="P-loop_NTPase"/>
</dbReference>
<evidence type="ECO:0000313" key="2">
    <source>
        <dbReference type="EMBL" id="PRP66275.1"/>
    </source>
</evidence>
<dbReference type="InterPro" id="IPR002586">
    <property type="entry name" value="CobQ/CobB/MinD/ParA_Nub-bd_dom"/>
</dbReference>
<dbReference type="SUPFAM" id="SSF52540">
    <property type="entry name" value="P-loop containing nucleoside triphosphate hydrolases"/>
    <property type="match status" value="1"/>
</dbReference>
<sequence>MNSMKTNIILITHQKGGVGKSTLTFNLALNLADNAKVAIIDFDAQGSLMQLQSTRTTMDILESPADLDSISSLGYDFIFIDTPPYLSSSLPQLISVADLIVVPTKAGILDLMAINSTILMIEERRRLENTLIVLSMVKPNTTLTLDVLIELNKLNVKVANTHISDLVSYTRSILCAGLGKDQKAKNQIDDLTREILSELLQL</sequence>
<dbReference type="PANTHER" id="PTHR13696:SF96">
    <property type="entry name" value="COBQ_COBB_MIND_PARA NUCLEOTIDE BINDING DOMAIN-CONTAINING PROTEIN"/>
    <property type="match status" value="1"/>
</dbReference>
<dbReference type="InterPro" id="IPR050678">
    <property type="entry name" value="DNA_Partitioning_ATPase"/>
</dbReference>
<name>A0A2S9WS28_9FLAO</name>
<reference evidence="2 3" key="1">
    <citation type="submission" date="2016-11" db="EMBL/GenBank/DDBJ databases">
        <title>Trade-off between light-utilization and light-protection in marine flavobacteria.</title>
        <authorList>
            <person name="Kumagai Y."/>
        </authorList>
    </citation>
    <scope>NUCLEOTIDE SEQUENCE [LARGE SCALE GENOMIC DNA]</scope>
    <source>
        <strain evidence="2 3">JCM 17109</strain>
    </source>
</reference>
<dbReference type="Proteomes" id="UP000239532">
    <property type="component" value="Unassembled WGS sequence"/>
</dbReference>
<evidence type="ECO:0000313" key="3">
    <source>
        <dbReference type="Proteomes" id="UP000239532"/>
    </source>
</evidence>
<dbReference type="CDD" id="cd02042">
    <property type="entry name" value="ParAB_family"/>
    <property type="match status" value="1"/>
</dbReference>
<accession>A0A2S9WS28</accession>
<dbReference type="PANTHER" id="PTHR13696">
    <property type="entry name" value="P-LOOP CONTAINING NUCLEOSIDE TRIPHOSPHATE HYDROLASE"/>
    <property type="match status" value="1"/>
</dbReference>
<dbReference type="Gene3D" id="3.40.50.300">
    <property type="entry name" value="P-loop containing nucleotide triphosphate hydrolases"/>
    <property type="match status" value="1"/>
</dbReference>
<feature type="domain" description="CobQ/CobB/MinD/ParA nucleotide binding" evidence="1">
    <location>
        <begin position="9"/>
        <end position="168"/>
    </location>
</feature>
<gene>
    <name evidence="2" type="ORF">BST86_03795</name>
</gene>